<keyword evidence="3" id="KW-1185">Reference proteome</keyword>
<reference evidence="2 3" key="1">
    <citation type="submission" date="2022-07" db="EMBL/GenBank/DDBJ databases">
        <title>Genome-wide signatures of adaptation to extreme environments.</title>
        <authorList>
            <person name="Cho C.H."/>
            <person name="Yoon H.S."/>
        </authorList>
    </citation>
    <scope>NUCLEOTIDE SEQUENCE [LARGE SCALE GENOMIC DNA]</scope>
    <source>
        <strain evidence="2 3">DBV 063 E5</strain>
    </source>
</reference>
<accession>A0AAV9IZJ2</accession>
<feature type="region of interest" description="Disordered" evidence="1">
    <location>
        <begin position="106"/>
        <end position="151"/>
    </location>
</feature>
<evidence type="ECO:0000256" key="1">
    <source>
        <dbReference type="SAM" id="MobiDB-lite"/>
    </source>
</evidence>
<dbReference type="EMBL" id="JANCYW010000011">
    <property type="protein sequence ID" value="KAK4537213.1"/>
    <property type="molecule type" value="Genomic_DNA"/>
</dbReference>
<sequence>MSRRPLAVSHSTSFTSARLSISFRFRCEKQFAPALPETRALLSEVTARCVSRISPRTEPLRGCRVHRRFGVLWCATSIPAEIMSRTTYFMPSMSFIEQHLQATALPSPSAAKPPLPSSASRPHAARGEPHTPVGSGREMAAPGDGADHSGNMASVRVASMAALQSDAALVQIEERMERLSLYVGTMHSRIVGLERQLLRLHERLSQQEQGSGAIEPALGGRLAPSAWFRLADDDGDAVDADAPVDVLSCVPASASPTSASLRAGDGSPSTARGERTSVGKANGATPTAHLSE</sequence>
<protein>
    <submittedName>
        <fullName evidence="2">Uncharacterized protein</fullName>
    </submittedName>
</protein>
<dbReference type="AlphaFoldDB" id="A0AAV9IZJ2"/>
<gene>
    <name evidence="2" type="ORF">CDCA_CDCA11G3238</name>
</gene>
<organism evidence="2 3">
    <name type="scientific">Cyanidium caldarium</name>
    <name type="common">Red alga</name>
    <dbReference type="NCBI Taxonomy" id="2771"/>
    <lineage>
        <taxon>Eukaryota</taxon>
        <taxon>Rhodophyta</taxon>
        <taxon>Bangiophyceae</taxon>
        <taxon>Cyanidiales</taxon>
        <taxon>Cyanidiaceae</taxon>
        <taxon>Cyanidium</taxon>
    </lineage>
</organism>
<dbReference type="Proteomes" id="UP001301350">
    <property type="component" value="Unassembled WGS sequence"/>
</dbReference>
<evidence type="ECO:0000313" key="3">
    <source>
        <dbReference type="Proteomes" id="UP001301350"/>
    </source>
</evidence>
<name>A0AAV9IZJ2_CYACA</name>
<evidence type="ECO:0000313" key="2">
    <source>
        <dbReference type="EMBL" id="KAK4537213.1"/>
    </source>
</evidence>
<proteinExistence type="predicted"/>
<comment type="caution">
    <text evidence="2">The sequence shown here is derived from an EMBL/GenBank/DDBJ whole genome shotgun (WGS) entry which is preliminary data.</text>
</comment>
<feature type="region of interest" description="Disordered" evidence="1">
    <location>
        <begin position="254"/>
        <end position="292"/>
    </location>
</feature>